<evidence type="ECO:0000256" key="2">
    <source>
        <dbReference type="ARBA" id="ARBA00022723"/>
    </source>
</evidence>
<keyword evidence="2" id="KW-0479">Metal-binding</keyword>
<dbReference type="CDD" id="cd21109">
    <property type="entry name" value="SPASM"/>
    <property type="match status" value="1"/>
</dbReference>
<keyword evidence="1" id="KW-0949">S-adenosyl-L-methionine</keyword>
<evidence type="ECO:0000256" key="4">
    <source>
        <dbReference type="ARBA" id="ARBA00023014"/>
    </source>
</evidence>
<dbReference type="PANTHER" id="PTHR11228">
    <property type="entry name" value="RADICAL SAM DOMAIN PROTEIN"/>
    <property type="match status" value="1"/>
</dbReference>
<accession>A0A0G1WHZ6</accession>
<dbReference type="Proteomes" id="UP000033882">
    <property type="component" value="Unassembled WGS sequence"/>
</dbReference>
<dbReference type="InterPro" id="IPR007197">
    <property type="entry name" value="rSAM"/>
</dbReference>
<dbReference type="InterPro" id="IPR058240">
    <property type="entry name" value="rSAM_sf"/>
</dbReference>
<evidence type="ECO:0000313" key="7">
    <source>
        <dbReference type="Proteomes" id="UP000033882"/>
    </source>
</evidence>
<evidence type="ECO:0000259" key="5">
    <source>
        <dbReference type="PROSITE" id="PS51918"/>
    </source>
</evidence>
<dbReference type="CDD" id="cd01335">
    <property type="entry name" value="Radical_SAM"/>
    <property type="match status" value="1"/>
</dbReference>
<dbReference type="GO" id="GO:0046872">
    <property type="term" value="F:metal ion binding"/>
    <property type="evidence" value="ECO:0007669"/>
    <property type="project" value="UniProtKB-KW"/>
</dbReference>
<evidence type="ECO:0000313" key="6">
    <source>
        <dbReference type="EMBL" id="KKU89943.1"/>
    </source>
</evidence>
<dbReference type="Pfam" id="PF04055">
    <property type="entry name" value="Radical_SAM"/>
    <property type="match status" value="1"/>
</dbReference>
<proteinExistence type="predicted"/>
<dbReference type="InterPro" id="IPR006638">
    <property type="entry name" value="Elp3/MiaA/NifB-like_rSAM"/>
</dbReference>
<dbReference type="SUPFAM" id="SSF102114">
    <property type="entry name" value="Radical SAM enzymes"/>
    <property type="match status" value="1"/>
</dbReference>
<dbReference type="SFLD" id="SFLDG01067">
    <property type="entry name" value="SPASM/twitch_domain_containing"/>
    <property type="match status" value="1"/>
</dbReference>
<dbReference type="GO" id="GO:0003824">
    <property type="term" value="F:catalytic activity"/>
    <property type="evidence" value="ECO:0007669"/>
    <property type="project" value="InterPro"/>
</dbReference>
<organism evidence="6 7">
    <name type="scientific">Candidatus Wolfebacteria bacterium GW2011_GWA2_47_9b</name>
    <dbReference type="NCBI Taxonomy" id="1619005"/>
    <lineage>
        <taxon>Bacteria</taxon>
        <taxon>Candidatus Wolfeibacteriota</taxon>
    </lineage>
</organism>
<dbReference type="Pfam" id="PF13186">
    <property type="entry name" value="SPASM"/>
    <property type="match status" value="1"/>
</dbReference>
<dbReference type="PROSITE" id="PS51918">
    <property type="entry name" value="RADICAL_SAM"/>
    <property type="match status" value="1"/>
</dbReference>
<reference evidence="6 7" key="1">
    <citation type="journal article" date="2015" name="Nature">
        <title>rRNA introns, odd ribosomes, and small enigmatic genomes across a large radiation of phyla.</title>
        <authorList>
            <person name="Brown C.T."/>
            <person name="Hug L.A."/>
            <person name="Thomas B.C."/>
            <person name="Sharon I."/>
            <person name="Castelle C.J."/>
            <person name="Singh A."/>
            <person name="Wilkins M.J."/>
            <person name="Williams K.H."/>
            <person name="Banfield J.F."/>
        </authorList>
    </citation>
    <scope>NUCLEOTIDE SEQUENCE [LARGE SCALE GENOMIC DNA]</scope>
</reference>
<evidence type="ECO:0000256" key="3">
    <source>
        <dbReference type="ARBA" id="ARBA00023004"/>
    </source>
</evidence>
<dbReference type="InterPro" id="IPR050377">
    <property type="entry name" value="Radical_SAM_PqqE_MftC-like"/>
</dbReference>
<comment type="caution">
    <text evidence="6">The sequence shown here is derived from an EMBL/GenBank/DDBJ whole genome shotgun (WGS) entry which is preliminary data.</text>
</comment>
<dbReference type="EMBL" id="LCPB01000007">
    <property type="protein sequence ID" value="KKU89943.1"/>
    <property type="molecule type" value="Genomic_DNA"/>
</dbReference>
<feature type="domain" description="Radical SAM core" evidence="5">
    <location>
        <begin position="37"/>
        <end position="250"/>
    </location>
</feature>
<dbReference type="GO" id="GO:0051536">
    <property type="term" value="F:iron-sulfur cluster binding"/>
    <property type="evidence" value="ECO:0007669"/>
    <property type="project" value="UniProtKB-KW"/>
</dbReference>
<evidence type="ECO:0000256" key="1">
    <source>
        <dbReference type="ARBA" id="ARBA00022691"/>
    </source>
</evidence>
<keyword evidence="3" id="KW-0408">Iron</keyword>
<dbReference type="AlphaFoldDB" id="A0A0G1WHZ6"/>
<dbReference type="SFLD" id="SFLDS00029">
    <property type="entry name" value="Radical_SAM"/>
    <property type="match status" value="1"/>
</dbReference>
<dbReference type="InterPro" id="IPR023885">
    <property type="entry name" value="4Fe4S-binding_SPASM_dom"/>
</dbReference>
<dbReference type="SMART" id="SM00729">
    <property type="entry name" value="Elp3"/>
    <property type="match status" value="1"/>
</dbReference>
<gene>
    <name evidence="6" type="ORF">UY19_C0007G0029</name>
</gene>
<dbReference type="SFLD" id="SFLDG01386">
    <property type="entry name" value="main_SPASM_domain-containing"/>
    <property type="match status" value="1"/>
</dbReference>
<dbReference type="PANTHER" id="PTHR11228:SF7">
    <property type="entry name" value="PQQA PEPTIDE CYCLASE"/>
    <property type="match status" value="1"/>
</dbReference>
<name>A0A0G1WHZ6_9BACT</name>
<sequence length="349" mass="39383">MANQHGQTEREIKTRGELKERKPLAYAKIIRHPEKIANKESVALIQLQCDYRCNFKCKHCAIERFKQRGGRSLAIADIERIADQADAMGLASICISGGEPLIFPNLKDIVDAIGPERFVISMDTNGSRLDEATIKWLVDIGVDRIHLSIDGLEANHTAFRGVEGSWQKCIDALELCRKHGLGVIINIVVTKSLVGSGELIEQLEFVKQFNQHVSMIYAKATGAFEDSKDEILDTKDLQYIQSLTDIYNASTHLSVNNGHEFGCLCLKKHFSITAYGDVLPCPWIPISLGNIFEEDLETIVKRGLAMQWFSYDCKQSCLCGNRDSEFYQKILPQIEKSKQYPASWKDINW</sequence>
<keyword evidence="4" id="KW-0411">Iron-sulfur</keyword>
<dbReference type="Gene3D" id="3.20.20.70">
    <property type="entry name" value="Aldolase class I"/>
    <property type="match status" value="1"/>
</dbReference>
<protein>
    <submittedName>
        <fullName evidence="6">Radical SAM domain protein</fullName>
    </submittedName>
</protein>
<dbReference type="InterPro" id="IPR013785">
    <property type="entry name" value="Aldolase_TIM"/>
</dbReference>